<dbReference type="PANTHER" id="PTHR45713:SF6">
    <property type="entry name" value="F5_8 TYPE C DOMAIN-CONTAINING PROTEIN"/>
    <property type="match status" value="1"/>
</dbReference>
<dbReference type="Proteomes" id="UP001186944">
    <property type="component" value="Unassembled WGS sequence"/>
</dbReference>
<dbReference type="EMBL" id="VSWD01000001">
    <property type="protein sequence ID" value="KAK3108446.1"/>
    <property type="molecule type" value="Genomic_DNA"/>
</dbReference>
<dbReference type="Gene3D" id="2.60.120.260">
    <property type="entry name" value="Galactose-binding domain-like"/>
    <property type="match status" value="1"/>
</dbReference>
<dbReference type="AlphaFoldDB" id="A0AA89CDV4"/>
<dbReference type="InterPro" id="IPR051941">
    <property type="entry name" value="BG_Antigen-Binding_Lectin"/>
</dbReference>
<dbReference type="PANTHER" id="PTHR45713">
    <property type="entry name" value="FTP DOMAIN-CONTAINING PROTEIN"/>
    <property type="match status" value="1"/>
</dbReference>
<dbReference type="InterPro" id="IPR008979">
    <property type="entry name" value="Galactose-bd-like_sf"/>
</dbReference>
<accession>A0AA89CDV4</accession>
<reference evidence="1" key="1">
    <citation type="submission" date="2019-08" db="EMBL/GenBank/DDBJ databases">
        <title>The improved chromosome-level genome for the pearl oyster Pinctada fucata martensii using PacBio sequencing and Hi-C.</title>
        <authorList>
            <person name="Zheng Z."/>
        </authorList>
    </citation>
    <scope>NUCLEOTIDE SEQUENCE</scope>
    <source>
        <strain evidence="1">ZZ-2019</strain>
        <tissue evidence="1">Adductor muscle</tissue>
    </source>
</reference>
<evidence type="ECO:0000313" key="2">
    <source>
        <dbReference type="Proteomes" id="UP001186944"/>
    </source>
</evidence>
<comment type="caution">
    <text evidence="1">The sequence shown here is derived from an EMBL/GenBank/DDBJ whole genome shotgun (WGS) entry which is preliminary data.</text>
</comment>
<proteinExistence type="predicted"/>
<sequence>MPSKSNKSTNSENLSLSVNTSTLGGFHDALKQINCRLNPFDELTTEMSDIKADIWEQEAERLHDVEVTVAGPNKEFNMICGTFEGPGTASQIVVIECPHGMKGRYVKLQIVEGTGNILTLCEVKVIGN</sequence>
<protein>
    <submittedName>
        <fullName evidence="1">Uncharacterized protein</fullName>
    </submittedName>
</protein>
<evidence type="ECO:0000313" key="1">
    <source>
        <dbReference type="EMBL" id="KAK3108446.1"/>
    </source>
</evidence>
<gene>
    <name evidence="1" type="ORF">FSP39_008137</name>
</gene>
<organism evidence="1 2">
    <name type="scientific">Pinctada imbricata</name>
    <name type="common">Atlantic pearl-oyster</name>
    <name type="synonym">Pinctada martensii</name>
    <dbReference type="NCBI Taxonomy" id="66713"/>
    <lineage>
        <taxon>Eukaryota</taxon>
        <taxon>Metazoa</taxon>
        <taxon>Spiralia</taxon>
        <taxon>Lophotrochozoa</taxon>
        <taxon>Mollusca</taxon>
        <taxon>Bivalvia</taxon>
        <taxon>Autobranchia</taxon>
        <taxon>Pteriomorphia</taxon>
        <taxon>Pterioida</taxon>
        <taxon>Pterioidea</taxon>
        <taxon>Pteriidae</taxon>
        <taxon>Pinctada</taxon>
    </lineage>
</organism>
<dbReference type="SUPFAM" id="SSF49785">
    <property type="entry name" value="Galactose-binding domain-like"/>
    <property type="match status" value="1"/>
</dbReference>
<name>A0AA89CDV4_PINIB</name>
<keyword evidence="2" id="KW-1185">Reference proteome</keyword>